<name>A0A644XNW9_9ZZZZ</name>
<organism evidence="2">
    <name type="scientific">bioreactor metagenome</name>
    <dbReference type="NCBI Taxonomy" id="1076179"/>
    <lineage>
        <taxon>unclassified sequences</taxon>
        <taxon>metagenomes</taxon>
        <taxon>ecological metagenomes</taxon>
    </lineage>
</organism>
<dbReference type="GO" id="GO:0044781">
    <property type="term" value="P:bacterial-type flagellum organization"/>
    <property type="evidence" value="ECO:0007669"/>
    <property type="project" value="UniProtKB-KW"/>
</dbReference>
<gene>
    <name evidence="2" type="ORF">SDC9_62146</name>
</gene>
<proteinExistence type="predicted"/>
<dbReference type="InterPro" id="IPR005648">
    <property type="entry name" value="FlgD"/>
</dbReference>
<dbReference type="Pfam" id="PF03963">
    <property type="entry name" value="FlgD"/>
    <property type="match status" value="1"/>
</dbReference>
<comment type="caution">
    <text evidence="2">The sequence shown here is derived from an EMBL/GenBank/DDBJ whole genome shotgun (WGS) entry which is preliminary data.</text>
</comment>
<sequence>MADSVSAADSSTGVTYVSSSSDTKKALSVDTETFLKLLVAQLQYQDPLEPQTDTQFVTQLAQMSTLEQMQAMGLSMSSTQAYSMIGKVVYAEVLDKTTGITNQYLGVVESVLMRNGKPYVVMNKTAIDVNDIMQVFYTPDELPETDPETDPDP</sequence>
<dbReference type="AlphaFoldDB" id="A0A644XNW9"/>
<dbReference type="EMBL" id="VSSQ01002497">
    <property type="protein sequence ID" value="MPM15774.1"/>
    <property type="molecule type" value="Genomic_DNA"/>
</dbReference>
<keyword evidence="1" id="KW-1005">Bacterial flagellum biogenesis</keyword>
<evidence type="ECO:0000313" key="2">
    <source>
        <dbReference type="EMBL" id="MPM15774.1"/>
    </source>
</evidence>
<reference evidence="2" key="1">
    <citation type="submission" date="2019-08" db="EMBL/GenBank/DDBJ databases">
        <authorList>
            <person name="Kucharzyk K."/>
            <person name="Murdoch R.W."/>
            <person name="Higgins S."/>
            <person name="Loffler F."/>
        </authorList>
    </citation>
    <scope>NUCLEOTIDE SEQUENCE</scope>
</reference>
<accession>A0A644XNW9</accession>
<evidence type="ECO:0008006" key="3">
    <source>
        <dbReference type="Google" id="ProtNLM"/>
    </source>
</evidence>
<protein>
    <recommendedName>
        <fullName evidence="3">Basal-body rod modification protein FlgD</fullName>
    </recommendedName>
</protein>
<evidence type="ECO:0000256" key="1">
    <source>
        <dbReference type="ARBA" id="ARBA00022795"/>
    </source>
</evidence>